<keyword evidence="8" id="KW-0808">Transferase</keyword>
<evidence type="ECO:0000256" key="6">
    <source>
        <dbReference type="SAM" id="MobiDB-lite"/>
    </source>
</evidence>
<dbReference type="SUPFAM" id="SSF50044">
    <property type="entry name" value="SH3-domain"/>
    <property type="match status" value="1"/>
</dbReference>
<dbReference type="PROSITE" id="PS50002">
    <property type="entry name" value="SH3"/>
    <property type="match status" value="1"/>
</dbReference>
<dbReference type="Gene3D" id="2.30.30.40">
    <property type="entry name" value="SH3 Domains"/>
    <property type="match status" value="1"/>
</dbReference>
<dbReference type="InterPro" id="IPR001452">
    <property type="entry name" value="SH3_domain"/>
</dbReference>
<keyword evidence="3" id="KW-0175">Coiled coil</keyword>
<evidence type="ECO:0000256" key="1">
    <source>
        <dbReference type="ARBA" id="ARBA00004170"/>
    </source>
</evidence>
<name>A0ABQ9VV96_SAGOE</name>
<dbReference type="GO" id="GO:0016301">
    <property type="term" value="F:kinase activity"/>
    <property type="evidence" value="ECO:0007669"/>
    <property type="project" value="UniProtKB-KW"/>
</dbReference>
<evidence type="ECO:0000256" key="5">
    <source>
        <dbReference type="PROSITE-ProRule" id="PRU00192"/>
    </source>
</evidence>
<dbReference type="PRINTS" id="PR01887">
    <property type="entry name" value="SPECTRNALPHA"/>
</dbReference>
<dbReference type="PRINTS" id="PR00452">
    <property type="entry name" value="SH3DOMAIN"/>
</dbReference>
<reference evidence="8 9" key="1">
    <citation type="submission" date="2023-05" db="EMBL/GenBank/DDBJ databases">
        <title>B98-5 Cell Line De Novo Hybrid Assembly: An Optical Mapping Approach.</title>
        <authorList>
            <person name="Kananen K."/>
            <person name="Auerbach J.A."/>
            <person name="Kautto E."/>
            <person name="Blachly J.S."/>
        </authorList>
    </citation>
    <scope>NUCLEOTIDE SEQUENCE [LARGE SCALE GENOMIC DNA]</scope>
    <source>
        <strain evidence="8">B95-8</strain>
        <tissue evidence="8">Cell line</tissue>
    </source>
</reference>
<dbReference type="EMBL" id="JASSZA010000004">
    <property type="protein sequence ID" value="KAK2113309.1"/>
    <property type="molecule type" value="Genomic_DNA"/>
</dbReference>
<keyword evidence="9" id="KW-1185">Reference proteome</keyword>
<protein>
    <submittedName>
        <fullName evidence="8">SH3-domain kinase binding protein 1</fullName>
    </submittedName>
</protein>
<dbReference type="Pfam" id="PF14604">
    <property type="entry name" value="SH3_9"/>
    <property type="match status" value="1"/>
</dbReference>
<comment type="subcellular location">
    <subcellularLocation>
        <location evidence="1">Membrane</location>
        <topology evidence="1">Peripheral membrane protein</topology>
    </subcellularLocation>
</comment>
<evidence type="ECO:0000256" key="4">
    <source>
        <dbReference type="ARBA" id="ARBA00023136"/>
    </source>
</evidence>
<dbReference type="PANTHER" id="PTHR14167">
    <property type="entry name" value="SH3 DOMAIN-CONTAINING"/>
    <property type="match status" value="1"/>
</dbReference>
<keyword evidence="8" id="KW-0418">Kinase</keyword>
<evidence type="ECO:0000313" key="8">
    <source>
        <dbReference type="EMBL" id="KAK2113309.1"/>
    </source>
</evidence>
<dbReference type="InterPro" id="IPR036028">
    <property type="entry name" value="SH3-like_dom_sf"/>
</dbReference>
<dbReference type="InterPro" id="IPR050384">
    <property type="entry name" value="Endophilin_SH3RF"/>
</dbReference>
<feature type="region of interest" description="Disordered" evidence="6">
    <location>
        <begin position="65"/>
        <end position="167"/>
    </location>
</feature>
<sequence>MDSRTKSKDYCKVIFPYETQNNDEMTIKEGDIVTLINKDCIEVGWWEGELNGRRGVFPNNFVKLFPPDSEKKGNRPKKPPPPSAPVIKQGTGTTERKHELKKIPPERPEMLPKRTEEKERPETEPELDSRSPPFLPYRQNSLGHLRPVPSGDRVLPPRRPALPVGPLTHTRGDGLKIDLVGSWLSGILDKDLLDHINDIGLEDFDSMVSY</sequence>
<organism evidence="8 9">
    <name type="scientific">Saguinus oedipus</name>
    <name type="common">Cotton-top tamarin</name>
    <name type="synonym">Oedipomidas oedipus</name>
    <dbReference type="NCBI Taxonomy" id="9490"/>
    <lineage>
        <taxon>Eukaryota</taxon>
        <taxon>Metazoa</taxon>
        <taxon>Chordata</taxon>
        <taxon>Craniata</taxon>
        <taxon>Vertebrata</taxon>
        <taxon>Euteleostomi</taxon>
        <taxon>Mammalia</taxon>
        <taxon>Eutheria</taxon>
        <taxon>Euarchontoglires</taxon>
        <taxon>Primates</taxon>
        <taxon>Haplorrhini</taxon>
        <taxon>Platyrrhini</taxon>
        <taxon>Cebidae</taxon>
        <taxon>Callitrichinae</taxon>
        <taxon>Saguinus</taxon>
    </lineage>
</organism>
<dbReference type="Proteomes" id="UP001266305">
    <property type="component" value="Unassembled WGS sequence"/>
</dbReference>
<dbReference type="InterPro" id="IPR035772">
    <property type="entry name" value="CIN85_SH3_3"/>
</dbReference>
<evidence type="ECO:0000313" key="9">
    <source>
        <dbReference type="Proteomes" id="UP001266305"/>
    </source>
</evidence>
<gene>
    <name evidence="8" type="primary">SH3KBP1_1</name>
    <name evidence="8" type="ORF">P7K49_007575</name>
</gene>
<comment type="caution">
    <text evidence="8">The sequence shown here is derived from an EMBL/GenBank/DDBJ whole genome shotgun (WGS) entry which is preliminary data.</text>
</comment>
<evidence type="ECO:0000259" key="7">
    <source>
        <dbReference type="PROSITE" id="PS50002"/>
    </source>
</evidence>
<evidence type="ECO:0000256" key="2">
    <source>
        <dbReference type="ARBA" id="ARBA00022443"/>
    </source>
</evidence>
<dbReference type="PANTHER" id="PTHR14167:SF81">
    <property type="entry name" value="ENDOPHILIN-A"/>
    <property type="match status" value="1"/>
</dbReference>
<evidence type="ECO:0000256" key="3">
    <source>
        <dbReference type="ARBA" id="ARBA00023054"/>
    </source>
</evidence>
<dbReference type="CDD" id="cd12057">
    <property type="entry name" value="SH3_CIN85_3"/>
    <property type="match status" value="1"/>
</dbReference>
<proteinExistence type="predicted"/>
<keyword evidence="4" id="KW-0472">Membrane</keyword>
<feature type="compositionally biased region" description="Basic and acidic residues" evidence="6">
    <location>
        <begin position="94"/>
        <end position="129"/>
    </location>
</feature>
<accession>A0ABQ9VV96</accession>
<feature type="domain" description="SH3" evidence="7">
    <location>
        <begin position="6"/>
        <end position="67"/>
    </location>
</feature>
<dbReference type="SMART" id="SM00326">
    <property type="entry name" value="SH3"/>
    <property type="match status" value="1"/>
</dbReference>
<keyword evidence="2 5" id="KW-0728">SH3 domain</keyword>